<feature type="region of interest" description="Disordered" evidence="1">
    <location>
        <begin position="79"/>
        <end position="117"/>
    </location>
</feature>
<feature type="compositionally biased region" description="Low complexity" evidence="1">
    <location>
        <begin position="1"/>
        <end position="12"/>
    </location>
</feature>
<reference evidence="2 4" key="1">
    <citation type="submission" date="2018-07" db="EMBL/GenBank/DDBJ databases">
        <title>Brachybacterium saurashtrense DSM 23186 genome sequence.</title>
        <authorList>
            <person name="Guo L."/>
        </authorList>
    </citation>
    <scope>NUCLEOTIDE SEQUENCE [LARGE SCALE GENOMIC DNA]</scope>
    <source>
        <strain evidence="2 4">DSM 23186</strain>
    </source>
</reference>
<dbReference type="EMBL" id="CP031356">
    <property type="protein sequence ID" value="AXK44480.1"/>
    <property type="molecule type" value="Genomic_DNA"/>
</dbReference>
<keyword evidence="4" id="KW-1185">Reference proteome</keyword>
<evidence type="ECO:0000313" key="5">
    <source>
        <dbReference type="Proteomes" id="UP000282185"/>
    </source>
</evidence>
<name>A0A345YKM8_9MICO</name>
<dbReference type="EMBL" id="QSWH01000003">
    <property type="protein sequence ID" value="RRR23092.1"/>
    <property type="molecule type" value="Genomic_DNA"/>
</dbReference>
<feature type="compositionally biased region" description="Basic and acidic residues" evidence="1">
    <location>
        <begin position="107"/>
        <end position="117"/>
    </location>
</feature>
<evidence type="ECO:0000313" key="2">
    <source>
        <dbReference type="EMBL" id="AXK44480.1"/>
    </source>
</evidence>
<dbReference type="Proteomes" id="UP000282185">
    <property type="component" value="Unassembled WGS sequence"/>
</dbReference>
<sequence>MPTTTGRSAGAGRPLGAGSSAGAGRPAPGSRSTGAERLAGAAVMLRSCTAAAWGASSARRRSASRSCGPERLSAWVLPIGPRHRPADDDVPRTRTGPGHVGLARRSAGREGSGELSA</sequence>
<evidence type="ECO:0000313" key="4">
    <source>
        <dbReference type="Proteomes" id="UP000254236"/>
    </source>
</evidence>
<evidence type="ECO:0000256" key="1">
    <source>
        <dbReference type="SAM" id="MobiDB-lite"/>
    </source>
</evidence>
<feature type="compositionally biased region" description="Low complexity" evidence="1">
    <location>
        <begin position="22"/>
        <end position="32"/>
    </location>
</feature>
<dbReference type="Proteomes" id="UP000254236">
    <property type="component" value="Chromosome"/>
</dbReference>
<feature type="region of interest" description="Disordered" evidence="1">
    <location>
        <begin position="1"/>
        <end position="35"/>
    </location>
</feature>
<gene>
    <name evidence="2" type="ORF">DWV08_01815</name>
    <name evidence="3" type="ORF">DXU92_06945</name>
</gene>
<dbReference type="AlphaFoldDB" id="A0A345YKM8"/>
<protein>
    <submittedName>
        <fullName evidence="3">Uncharacterized protein</fullName>
    </submittedName>
</protein>
<dbReference type="KEGG" id="bsau:DWV08_01815"/>
<organism evidence="3 5">
    <name type="scientific">Brachybacterium saurashtrense</name>
    <dbReference type="NCBI Taxonomy" id="556288"/>
    <lineage>
        <taxon>Bacteria</taxon>
        <taxon>Bacillati</taxon>
        <taxon>Actinomycetota</taxon>
        <taxon>Actinomycetes</taxon>
        <taxon>Micrococcales</taxon>
        <taxon>Dermabacteraceae</taxon>
        <taxon>Brachybacterium</taxon>
    </lineage>
</organism>
<reference evidence="3 5" key="2">
    <citation type="submission" date="2018-08" db="EMBL/GenBank/DDBJ databases">
        <title>Brachybacterium saurashtrense DSM 23186.</title>
        <authorList>
            <person name="Li Y."/>
        </authorList>
    </citation>
    <scope>NUCLEOTIDE SEQUENCE [LARGE SCALE GENOMIC DNA]</scope>
    <source>
        <strain evidence="3 5">DSM 23186</strain>
    </source>
</reference>
<proteinExistence type="predicted"/>
<evidence type="ECO:0000313" key="3">
    <source>
        <dbReference type="EMBL" id="RRR23092.1"/>
    </source>
</evidence>
<accession>A0A345YKM8</accession>